<dbReference type="RefSeq" id="WP_198067605.1">
    <property type="nucleotide sequence ID" value="NZ_JAEDAD010000002.1"/>
</dbReference>
<keyword evidence="3" id="KW-1185">Reference proteome</keyword>
<evidence type="ECO:0000313" key="2">
    <source>
        <dbReference type="EMBL" id="MBH8558061.1"/>
    </source>
</evidence>
<proteinExistence type="predicted"/>
<feature type="transmembrane region" description="Helical" evidence="1">
    <location>
        <begin position="7"/>
        <end position="26"/>
    </location>
</feature>
<reference evidence="2 3" key="1">
    <citation type="submission" date="2020-12" db="EMBL/GenBank/DDBJ databases">
        <title>Hymenobacter sp.</title>
        <authorList>
            <person name="Kim M.K."/>
        </authorList>
    </citation>
    <scope>NUCLEOTIDE SEQUENCE [LARGE SCALE GENOMIC DNA]</scope>
    <source>
        <strain evidence="2 3">BT442</strain>
    </source>
</reference>
<evidence type="ECO:0000256" key="1">
    <source>
        <dbReference type="SAM" id="Phobius"/>
    </source>
</evidence>
<accession>A0ABS0Q5X7</accession>
<protein>
    <submittedName>
        <fullName evidence="2">Uncharacterized protein</fullName>
    </submittedName>
</protein>
<keyword evidence="1" id="KW-0812">Transmembrane</keyword>
<sequence>MGWFAKKVIGNVLASVIGMVVIRAFISLEHPLMFLKTAFLYLIAVIIVIAVVGYLRYFVPLRKEQGFPFVYVESDGTVRELNAKEQAYLNTEFSPGDGGRPYIKNRYSQKSYGGGISGFIYRDRVPRAVVISPESSQVLS</sequence>
<comment type="caution">
    <text evidence="2">The sequence shown here is derived from an EMBL/GenBank/DDBJ whole genome shotgun (WGS) entry which is preliminary data.</text>
</comment>
<dbReference type="EMBL" id="JAEDAE010000003">
    <property type="protein sequence ID" value="MBH8558061.1"/>
    <property type="molecule type" value="Genomic_DNA"/>
</dbReference>
<dbReference type="Proteomes" id="UP000625631">
    <property type="component" value="Unassembled WGS sequence"/>
</dbReference>
<feature type="transmembrane region" description="Helical" evidence="1">
    <location>
        <begin position="38"/>
        <end position="59"/>
    </location>
</feature>
<keyword evidence="1" id="KW-1133">Transmembrane helix</keyword>
<organism evidence="2 3">
    <name type="scientific">Hymenobacter negativus</name>
    <dbReference type="NCBI Taxonomy" id="2795026"/>
    <lineage>
        <taxon>Bacteria</taxon>
        <taxon>Pseudomonadati</taxon>
        <taxon>Bacteroidota</taxon>
        <taxon>Cytophagia</taxon>
        <taxon>Cytophagales</taxon>
        <taxon>Hymenobacteraceae</taxon>
        <taxon>Hymenobacter</taxon>
    </lineage>
</organism>
<keyword evidence="1" id="KW-0472">Membrane</keyword>
<evidence type="ECO:0000313" key="3">
    <source>
        <dbReference type="Proteomes" id="UP000625631"/>
    </source>
</evidence>
<name>A0ABS0Q5X7_9BACT</name>
<gene>
    <name evidence="2" type="ORF">I7X13_08390</name>
</gene>